<accession>A0A3M7SJ71</accession>
<sequence>MDINSEQYFLNTKDLKMNMFSEKNGHFTYGVNFVRSKRLKVVNQVSFKVNVKQLGNKLEIKFYLFIYFFLNIQSYSKTSLRRWSTRRSPMLQQANNLDLLR</sequence>
<protein>
    <submittedName>
        <fullName evidence="1">Uncharacterized protein</fullName>
    </submittedName>
</protein>
<comment type="caution">
    <text evidence="1">The sequence shown here is derived from an EMBL/GenBank/DDBJ whole genome shotgun (WGS) entry which is preliminary data.</text>
</comment>
<gene>
    <name evidence="1" type="ORF">BpHYR1_012824</name>
</gene>
<evidence type="ECO:0000313" key="1">
    <source>
        <dbReference type="EMBL" id="RNA35954.1"/>
    </source>
</evidence>
<evidence type="ECO:0000313" key="2">
    <source>
        <dbReference type="Proteomes" id="UP000276133"/>
    </source>
</evidence>
<reference evidence="1 2" key="1">
    <citation type="journal article" date="2018" name="Sci. Rep.">
        <title>Genomic signatures of local adaptation to the degree of environmental predictability in rotifers.</title>
        <authorList>
            <person name="Franch-Gras L."/>
            <person name="Hahn C."/>
            <person name="Garcia-Roger E.M."/>
            <person name="Carmona M.J."/>
            <person name="Serra M."/>
            <person name="Gomez A."/>
        </authorList>
    </citation>
    <scope>NUCLEOTIDE SEQUENCE [LARGE SCALE GENOMIC DNA]</scope>
    <source>
        <strain evidence="1">HYR1</strain>
    </source>
</reference>
<keyword evidence="2" id="KW-1185">Reference proteome</keyword>
<name>A0A3M7SJ71_BRAPC</name>
<dbReference type="EMBL" id="REGN01001268">
    <property type="protein sequence ID" value="RNA35954.1"/>
    <property type="molecule type" value="Genomic_DNA"/>
</dbReference>
<feature type="non-terminal residue" evidence="1">
    <location>
        <position position="101"/>
    </location>
</feature>
<dbReference type="Proteomes" id="UP000276133">
    <property type="component" value="Unassembled WGS sequence"/>
</dbReference>
<proteinExistence type="predicted"/>
<organism evidence="1 2">
    <name type="scientific">Brachionus plicatilis</name>
    <name type="common">Marine rotifer</name>
    <name type="synonym">Brachionus muelleri</name>
    <dbReference type="NCBI Taxonomy" id="10195"/>
    <lineage>
        <taxon>Eukaryota</taxon>
        <taxon>Metazoa</taxon>
        <taxon>Spiralia</taxon>
        <taxon>Gnathifera</taxon>
        <taxon>Rotifera</taxon>
        <taxon>Eurotatoria</taxon>
        <taxon>Monogononta</taxon>
        <taxon>Pseudotrocha</taxon>
        <taxon>Ploima</taxon>
        <taxon>Brachionidae</taxon>
        <taxon>Brachionus</taxon>
    </lineage>
</organism>
<dbReference type="AlphaFoldDB" id="A0A3M7SJ71"/>